<dbReference type="AlphaFoldDB" id="A0A1Z3HV64"/>
<dbReference type="SUPFAM" id="SSF88723">
    <property type="entry name" value="PIN domain-like"/>
    <property type="match status" value="1"/>
</dbReference>
<organism evidence="1 2">
    <name type="scientific">Halomicronema hongdechloris C2206</name>
    <dbReference type="NCBI Taxonomy" id="1641165"/>
    <lineage>
        <taxon>Bacteria</taxon>
        <taxon>Bacillati</taxon>
        <taxon>Cyanobacteriota</taxon>
        <taxon>Cyanophyceae</taxon>
        <taxon>Nodosilineales</taxon>
        <taxon>Nodosilineaceae</taxon>
        <taxon>Halomicronema</taxon>
    </lineage>
</organism>
<dbReference type="KEGG" id="hhg:XM38_051400"/>
<proteinExistence type="predicted"/>
<gene>
    <name evidence="1" type="ORF">XM38_051400</name>
</gene>
<accession>A0A1Z3HV64</accession>
<protein>
    <recommendedName>
        <fullName evidence="3">PIN domain-containing protein</fullName>
    </recommendedName>
</protein>
<name>A0A1Z3HV64_9CYAN</name>
<dbReference type="Proteomes" id="UP000191901">
    <property type="component" value="Chromosome"/>
</dbReference>
<dbReference type="InterPro" id="IPR029060">
    <property type="entry name" value="PIN-like_dom_sf"/>
</dbReference>
<reference evidence="1 2" key="1">
    <citation type="journal article" date="2016" name="Biochim. Biophys. Acta">
        <title>Characterization of red-shifted phycobilisomes isolated from the chlorophyll f-containing cyanobacterium Halomicronema hongdechloris.</title>
        <authorList>
            <person name="Li Y."/>
            <person name="Lin Y."/>
            <person name="Garvey C.J."/>
            <person name="Birch D."/>
            <person name="Corkery R.W."/>
            <person name="Loughlin P.C."/>
            <person name="Scheer H."/>
            <person name="Willows R.D."/>
            <person name="Chen M."/>
        </authorList>
    </citation>
    <scope>NUCLEOTIDE SEQUENCE [LARGE SCALE GENOMIC DNA]</scope>
    <source>
        <strain evidence="1 2">C2206</strain>
    </source>
</reference>
<evidence type="ECO:0008006" key="3">
    <source>
        <dbReference type="Google" id="ProtNLM"/>
    </source>
</evidence>
<dbReference type="Gene3D" id="3.40.50.1010">
    <property type="entry name" value="5'-nuclease"/>
    <property type="match status" value="1"/>
</dbReference>
<dbReference type="RefSeq" id="WP_202978965.1">
    <property type="nucleotide sequence ID" value="NZ_CP021983.2"/>
</dbReference>
<evidence type="ECO:0000313" key="2">
    <source>
        <dbReference type="Proteomes" id="UP000191901"/>
    </source>
</evidence>
<keyword evidence="2" id="KW-1185">Reference proteome</keyword>
<evidence type="ECO:0000313" key="1">
    <source>
        <dbReference type="EMBL" id="ASC74165.1"/>
    </source>
</evidence>
<dbReference type="EMBL" id="CP021983">
    <property type="protein sequence ID" value="ASC74165.1"/>
    <property type="molecule type" value="Genomic_DNA"/>
</dbReference>
<sequence length="56" mass="6160">MAQILVDTDILIDVANNDTIAIERLANESQASTLTVSIITVMELTVRCRNKTELQA</sequence>